<dbReference type="Proteomes" id="UP000615026">
    <property type="component" value="Unassembled WGS sequence"/>
</dbReference>
<evidence type="ECO:0000313" key="3">
    <source>
        <dbReference type="EMBL" id="MBE9066318.1"/>
    </source>
</evidence>
<keyword evidence="2" id="KW-1133">Transmembrane helix</keyword>
<keyword evidence="2" id="KW-0472">Membrane</keyword>
<reference evidence="3" key="1">
    <citation type="submission" date="2020-10" db="EMBL/GenBank/DDBJ databases">
        <authorList>
            <person name="Castelo-Branco R."/>
            <person name="Eusebio N."/>
            <person name="Adriana R."/>
            <person name="Vieira A."/>
            <person name="Brugerolle De Fraissinette N."/>
            <person name="Rezende De Castro R."/>
            <person name="Schneider M.P."/>
            <person name="Vasconcelos V."/>
            <person name="Leao P.N."/>
        </authorList>
    </citation>
    <scope>NUCLEOTIDE SEQUENCE</scope>
    <source>
        <strain evidence="3">LEGE 11479</strain>
    </source>
</reference>
<dbReference type="RefSeq" id="WP_193991991.1">
    <property type="nucleotide sequence ID" value="NZ_JADEXP010000037.1"/>
</dbReference>
<evidence type="ECO:0000313" key="4">
    <source>
        <dbReference type="Proteomes" id="UP000615026"/>
    </source>
</evidence>
<feature type="region of interest" description="Disordered" evidence="1">
    <location>
        <begin position="184"/>
        <end position="204"/>
    </location>
</feature>
<dbReference type="EMBL" id="JADEXP010000037">
    <property type="protein sequence ID" value="MBE9066318.1"/>
    <property type="molecule type" value="Genomic_DNA"/>
</dbReference>
<feature type="compositionally biased region" description="Low complexity" evidence="1">
    <location>
        <begin position="1"/>
        <end position="19"/>
    </location>
</feature>
<accession>A0A928X3D1</accession>
<evidence type="ECO:0000256" key="1">
    <source>
        <dbReference type="SAM" id="MobiDB-lite"/>
    </source>
</evidence>
<keyword evidence="4" id="KW-1185">Reference proteome</keyword>
<feature type="region of interest" description="Disordered" evidence="1">
    <location>
        <begin position="1"/>
        <end position="45"/>
    </location>
</feature>
<dbReference type="AlphaFoldDB" id="A0A928X3D1"/>
<proteinExistence type="predicted"/>
<keyword evidence="2" id="KW-0812">Transmembrane</keyword>
<organism evidence="3 4">
    <name type="scientific">Leptolyngbya cf. ectocarpi LEGE 11479</name>
    <dbReference type="NCBI Taxonomy" id="1828722"/>
    <lineage>
        <taxon>Bacteria</taxon>
        <taxon>Bacillati</taxon>
        <taxon>Cyanobacteriota</taxon>
        <taxon>Cyanophyceae</taxon>
        <taxon>Leptolyngbyales</taxon>
        <taxon>Leptolyngbyaceae</taxon>
        <taxon>Leptolyngbya group</taxon>
        <taxon>Leptolyngbya</taxon>
    </lineage>
</organism>
<feature type="transmembrane region" description="Helical" evidence="2">
    <location>
        <begin position="60"/>
        <end position="81"/>
    </location>
</feature>
<evidence type="ECO:0000256" key="2">
    <source>
        <dbReference type="SAM" id="Phobius"/>
    </source>
</evidence>
<gene>
    <name evidence="3" type="ORF">IQ260_06600</name>
</gene>
<sequence>MKTAQTQPVQTRPVQTQPASPQPPRPSAVDKADKNKQTKHGKTAPTPSKFWSDLIWVRPWLLVGGLWLTFVLMIAIALAGLSNPGQEMVLEPVSSSIDGQPLSAPDAAAAARLSTRDGLSLAQRDPAATLPPEAVEQTMPTWPLLVMVVACAGGCMLMSRNEGLTQESRRGRRRVAGVAPKLRPVTAAGSGRGSRKRRARRLGAERPGAQVMAFRKGQKIRRTPHQPKPVASKPVSFAMPKEAATQVTVVPEAATSPLDWKEGSLAHKLDVRQRRSINSFL</sequence>
<feature type="transmembrane region" description="Helical" evidence="2">
    <location>
        <begin position="141"/>
        <end position="159"/>
    </location>
</feature>
<protein>
    <submittedName>
        <fullName evidence="3">Uncharacterized protein</fullName>
    </submittedName>
</protein>
<name>A0A928X3D1_LEPEC</name>
<comment type="caution">
    <text evidence="3">The sequence shown here is derived from an EMBL/GenBank/DDBJ whole genome shotgun (WGS) entry which is preliminary data.</text>
</comment>